<dbReference type="Proteomes" id="UP000629098">
    <property type="component" value="Unassembled WGS sequence"/>
</dbReference>
<accession>A0A8J6XMN4</accession>
<dbReference type="AlphaFoldDB" id="A0A8J6XMN4"/>
<comment type="caution">
    <text evidence="1">The sequence shown here is derived from an EMBL/GenBank/DDBJ whole genome shotgun (WGS) entry which is preliminary data.</text>
</comment>
<organism evidence="1 2">
    <name type="scientific">Iningainema tapete BLCC-T55</name>
    <dbReference type="NCBI Taxonomy" id="2748662"/>
    <lineage>
        <taxon>Bacteria</taxon>
        <taxon>Bacillati</taxon>
        <taxon>Cyanobacteriota</taxon>
        <taxon>Cyanophyceae</taxon>
        <taxon>Nostocales</taxon>
        <taxon>Scytonemataceae</taxon>
        <taxon>Iningainema tapete</taxon>
    </lineage>
</organism>
<name>A0A8J6XMN4_9CYAN</name>
<dbReference type="RefSeq" id="WP_190832297.1">
    <property type="nucleotide sequence ID" value="NZ_CAWPPI010000072.1"/>
</dbReference>
<protein>
    <submittedName>
        <fullName evidence="1">Uncharacterized protein</fullName>
    </submittedName>
</protein>
<proteinExistence type="predicted"/>
<reference evidence="1" key="1">
    <citation type="submission" date="2020-09" db="EMBL/GenBank/DDBJ databases">
        <title>Iningainema tapete sp. nov. (Scytonemataceae, Cyanobacteria) from greenhouses in central Florida (USA) produces two types of nodularin with biosynthetic potential for microcystin-LR and anabaenopeptins.</title>
        <authorList>
            <person name="Berthold D.E."/>
            <person name="Lefler F.W."/>
            <person name="Huang I.-S."/>
            <person name="Abdulla H."/>
            <person name="Zimba P.V."/>
            <person name="Laughinghouse H.D. IV."/>
        </authorList>
    </citation>
    <scope>NUCLEOTIDE SEQUENCE</scope>
    <source>
        <strain evidence="1">BLCCT55</strain>
    </source>
</reference>
<evidence type="ECO:0000313" key="1">
    <source>
        <dbReference type="EMBL" id="MBD2774805.1"/>
    </source>
</evidence>
<sequence length="94" mass="11112">MTLNLSLTPELELYLTQRAEQQGTTVETYTLQLLTEHILLEERQTNLVNLLQSWFDEDDAQEQQETGEFLIHALDEDRLYERKLFPSELKGVTW</sequence>
<keyword evidence="2" id="KW-1185">Reference proteome</keyword>
<evidence type="ECO:0000313" key="2">
    <source>
        <dbReference type="Proteomes" id="UP000629098"/>
    </source>
</evidence>
<dbReference type="EMBL" id="JACXAE010000072">
    <property type="protein sequence ID" value="MBD2774805.1"/>
    <property type="molecule type" value="Genomic_DNA"/>
</dbReference>
<gene>
    <name evidence="1" type="ORF">ICL16_22725</name>
</gene>